<dbReference type="Pfam" id="PF12951">
    <property type="entry name" value="PATR"/>
    <property type="match status" value="5"/>
</dbReference>
<dbReference type="Proteomes" id="UP000619033">
    <property type="component" value="Unassembled WGS sequence"/>
</dbReference>
<evidence type="ECO:0000259" key="3">
    <source>
        <dbReference type="PROSITE" id="PS51208"/>
    </source>
</evidence>
<feature type="domain" description="Autotransporter" evidence="3">
    <location>
        <begin position="1464"/>
        <end position="1773"/>
    </location>
</feature>
<protein>
    <submittedName>
        <fullName evidence="4">Autotransporter-associated beta strand repeat-containing protein</fullName>
    </submittedName>
</protein>
<dbReference type="NCBIfam" id="TIGR02601">
    <property type="entry name" value="autotrns_rpt"/>
    <property type="match status" value="4"/>
</dbReference>
<keyword evidence="5" id="KW-1185">Reference proteome</keyword>
<organism evidence="4 5">
    <name type="scientific">Fuscibacter oryzae</name>
    <dbReference type="NCBI Taxonomy" id="2803939"/>
    <lineage>
        <taxon>Bacteria</taxon>
        <taxon>Pseudomonadati</taxon>
        <taxon>Pseudomonadota</taxon>
        <taxon>Alphaproteobacteria</taxon>
        <taxon>Rhodobacterales</taxon>
        <taxon>Paracoccaceae</taxon>
        <taxon>Fuscibacter</taxon>
    </lineage>
</organism>
<keyword evidence="1 2" id="KW-0732">Signal</keyword>
<dbReference type="InterPro" id="IPR011050">
    <property type="entry name" value="Pectin_lyase_fold/virulence"/>
</dbReference>
<feature type="chain" id="PRO_5035198189" evidence="2">
    <location>
        <begin position="31"/>
        <end position="1773"/>
    </location>
</feature>
<evidence type="ECO:0000256" key="1">
    <source>
        <dbReference type="ARBA" id="ARBA00022729"/>
    </source>
</evidence>
<dbReference type="InterPro" id="IPR005546">
    <property type="entry name" value="Autotransporte_beta"/>
</dbReference>
<dbReference type="RefSeq" id="WP_202662116.1">
    <property type="nucleotide sequence ID" value="NZ_JAESVP010000009.1"/>
</dbReference>
<gene>
    <name evidence="4" type="ORF">JI744_15815</name>
</gene>
<comment type="caution">
    <text evidence="4">The sequence shown here is derived from an EMBL/GenBank/DDBJ whole genome shotgun (WGS) entry which is preliminary data.</text>
</comment>
<evidence type="ECO:0000256" key="2">
    <source>
        <dbReference type="SAM" id="SignalP"/>
    </source>
</evidence>
<dbReference type="Gene3D" id="2.160.20.20">
    <property type="match status" value="3"/>
</dbReference>
<name>A0A8J7MTY2_9RHOB</name>
<feature type="signal peptide" evidence="2">
    <location>
        <begin position="1"/>
        <end position="30"/>
    </location>
</feature>
<proteinExistence type="predicted"/>
<evidence type="ECO:0000313" key="4">
    <source>
        <dbReference type="EMBL" id="MBL4929572.1"/>
    </source>
</evidence>
<accession>A0A8J7MTY2</accession>
<evidence type="ECO:0000313" key="5">
    <source>
        <dbReference type="Proteomes" id="UP000619033"/>
    </source>
</evidence>
<dbReference type="SUPFAM" id="SSF51126">
    <property type="entry name" value="Pectin lyase-like"/>
    <property type="match status" value="3"/>
</dbReference>
<dbReference type="InterPro" id="IPR036709">
    <property type="entry name" value="Autotransporte_beta_dom_sf"/>
</dbReference>
<dbReference type="InterPro" id="IPR012332">
    <property type="entry name" value="Autotransporter_pectin_lyase_C"/>
</dbReference>
<dbReference type="SUPFAM" id="SSF103515">
    <property type="entry name" value="Autotransporter"/>
    <property type="match status" value="1"/>
</dbReference>
<reference evidence="4" key="1">
    <citation type="submission" date="2021-01" db="EMBL/GenBank/DDBJ databases">
        <title>Genome seq and assembly of Tabrizicola sp. KVB23.</title>
        <authorList>
            <person name="Chhetri G."/>
        </authorList>
    </citation>
    <scope>NUCLEOTIDE SEQUENCE</scope>
    <source>
        <strain evidence="4">KVB23</strain>
    </source>
</reference>
<dbReference type="InterPro" id="IPR013425">
    <property type="entry name" value="Autotrns_rpt"/>
</dbReference>
<dbReference type="EMBL" id="JAESVP010000009">
    <property type="protein sequence ID" value="MBL4929572.1"/>
    <property type="molecule type" value="Genomic_DNA"/>
</dbReference>
<dbReference type="PROSITE" id="PS51208">
    <property type="entry name" value="AUTOTRANSPORTER"/>
    <property type="match status" value="1"/>
</dbReference>
<sequence>MTNCPQIRNRLLATTALALAFLSPATSAGAQTFDNGAGTNLWGTGQNWNPNQVPNGNNDDAVINSAVSTAVGLGGNSYTVNTLTLQGTGLTLSDGTIVMAGNGAQITMGGTPTDINFIETALTFNTATVIEVNTDTDGHGLALAGATGGSGAITKTGSGILQFGGTTTHTGGIDVQAGGVIVANGGAADAVTASGGIAQIDAGGTAASLTVTSGGGTNDGQITGALSVTGGTMTNTGAVDGTTTVSGGALNLNTGSNLSDTNGLTVNGGALNVNASDAVGPLSGTGGTITLASGQTLTVDQSAAGTFGGTFSGAGSLSKGGTETLTLTGNSSGQTGTIAVTAGGLSYTGSGATAASSAAISSGATLSSDGGAFGADGIALTGAGDLALTGNDAISNLTGFTGDIALTGADLTLAGSATYSVAGAITGTGGVAVNGANVTYGTDQTYSGDTTVTSGSLSLGAGVGLGSSDLIVNGGTLNLANGSLGSSTALDVNGGSALVTGAVTAGGVTLDGGTLGGSGTLGTTTFAQSGGTLSFGGTVTHSDAATLNGGTIAGTLSGAGATTVQTGTTTVSGLIDGDVTVASGGTLRIASSTAIAGTITTTGSVVSYANGVNEGSAIVLNSNSTQLEVLSGDAAEQSGAISETGGTRPLEKIGAGTLTLSGTNTYSGTTTVSGGTLALSGGAAIADAAGVQTSSGTTLRIDSAETIGSLAGLGSVVLNAGLTSGGNDDSTTVGGVISGAGGLTKEGTGTMTLTGANTYSGATTVNGGTLAVTGSGTLSSTSLSIATLGTLSTDGGALASSLAISNSGTLALTGGGDESIAEVDGTGGISLSSGSVLTLNSGTSDIGGGVSGAGGLSVAGGTTNLNATNTFTGTATVAGGTLNLNNGAAIADGAGVAVNSGTLNVNAAETIGTLSGTGGTVNLSFGLTVAGSGSGTYAGTITGAGGLTRSGSGTTTLSGTNTYSGTTTVSGGTLALSGGAAIADTGAVVVNGGTLDVNAAETFASLSGTGGSVNLDGDLTVGDGTSTAYAGAITGTATLNKTGAGTLTLSGVSSHSGAIDVEQGTLLLTGTISSTDLETFAGAVLETDGGALSASADITNAGTLRITAGSETVSSVSGAGTLELNTGSIVLSGGTSAIGGTISGSGTITIDDGATATLSANNAGYTSQVTVTDGTLQIASTGALGGPISVSSAGLLQLQGGTLGGALTNSGDVEAAGTINGNVDNQSGGTFATTAALSFGGTTFQNAGDVTVALADMTGLASFTNLSGGTTTVTGRTLGSLSYSNNAGATLALIGGTVSGNVTNAGTLTVDGASVITGSLANAGTVDLADGATGDTLTANAISGIGSYQLDLNLSDGTSDRIISTNATASTINLAFSVTGSGYTSPVTVFSGAAAGATVTGGGALPVGGPVQYALIQNGSDIQVVGGANPGIGGVAASAAMTQSLIGTIVNRPTSPFVSGLAAEESCSHGGYIRATGGKADVHGESTSNGLTTGSDIGSTFWGVQGGYDFGCFDGRFFNGWDGAGGLMLGHNSGSTDQLLFSDASSLATVTGALGTEFSQDYVGLYLAGAKDRLSADLQLRYDQTHFDLSEQTFSGTPIGFDGLSYSTKATTLGARVNYRFDLNEEKGLNIIPTAGLNLTTVSGNSLTLAGGDVLEIDGYTSVVGFVGATITKTMIAEDGATAKVAFVSANYYQDFGGDRTATLFSGADTLPVDVTSIGGFGELSIGLNYVKVLDPGAFGPAKQFNASIRADARLGSNVSGAYSVTAQVRLSF</sequence>